<evidence type="ECO:0000313" key="1">
    <source>
        <dbReference type="EMBL" id="EOB15086.1"/>
    </source>
</evidence>
<dbReference type="HOGENOM" id="CLU_1518319_0_0_1"/>
<gene>
    <name evidence="1" type="ORF">NBO_10g0076</name>
</gene>
<dbReference type="EMBL" id="KB908918">
    <property type="protein sequence ID" value="EOB15086.1"/>
    <property type="molecule type" value="Genomic_DNA"/>
</dbReference>
<dbReference type="Proteomes" id="UP000016927">
    <property type="component" value="Unassembled WGS sequence"/>
</dbReference>
<evidence type="ECO:0000313" key="2">
    <source>
        <dbReference type="Proteomes" id="UP000016927"/>
    </source>
</evidence>
<dbReference type="AlphaFoldDB" id="R0KVZ8"/>
<protein>
    <submittedName>
        <fullName evidence="1">Uncharacterized protein</fullName>
    </submittedName>
</protein>
<dbReference type="VEuPathDB" id="MicrosporidiaDB:NBO_10g0076"/>
<accession>R0KVZ8</accession>
<sequence length="177" mass="21314">MHWLWLGLIINVQGDIFTIKSVSFLESNKCHFDQKTEEGYLYELGILVDGERGSYYGAKYNKFNYFCFDFCDNKFFLLSDILRNDIKSFLSSKKIDERFLRFDYFLIDKLVENINFENYKDKMTVKQTFKLPSEDFEGHICLQSDGIQVRLHHIKMMIEQFNCMNFLKLNEFMRFLD</sequence>
<proteinExistence type="predicted"/>
<organism evidence="1 2">
    <name type="scientific">Nosema bombycis (strain CQ1 / CVCC 102059)</name>
    <name type="common">Microsporidian parasite</name>
    <name type="synonym">Pebrine of silkworm</name>
    <dbReference type="NCBI Taxonomy" id="578461"/>
    <lineage>
        <taxon>Eukaryota</taxon>
        <taxon>Fungi</taxon>
        <taxon>Fungi incertae sedis</taxon>
        <taxon>Microsporidia</taxon>
        <taxon>Nosematidae</taxon>
        <taxon>Nosema</taxon>
    </lineage>
</organism>
<keyword evidence="2" id="KW-1185">Reference proteome</keyword>
<reference evidence="1 2" key="1">
    <citation type="journal article" date="2013" name="BMC Genomics">
        <title>Comparative genomics of parasitic silkworm microsporidia reveal an association between genome expansion and host adaptation.</title>
        <authorList>
            <person name="Pan G."/>
            <person name="Xu J."/>
            <person name="Li T."/>
            <person name="Xia Q."/>
            <person name="Liu S.L."/>
            <person name="Zhang G."/>
            <person name="Li S."/>
            <person name="Li C."/>
            <person name="Liu H."/>
            <person name="Yang L."/>
            <person name="Liu T."/>
            <person name="Zhang X."/>
            <person name="Wu Z."/>
            <person name="Fan W."/>
            <person name="Dang X."/>
            <person name="Xiang H."/>
            <person name="Tao M."/>
            <person name="Li Y."/>
            <person name="Hu J."/>
            <person name="Li Z."/>
            <person name="Lin L."/>
            <person name="Luo J."/>
            <person name="Geng L."/>
            <person name="Wang L."/>
            <person name="Long M."/>
            <person name="Wan Y."/>
            <person name="He N."/>
            <person name="Zhang Z."/>
            <person name="Lu C."/>
            <person name="Keeling P.J."/>
            <person name="Wang J."/>
            <person name="Xiang Z."/>
            <person name="Zhou Z."/>
        </authorList>
    </citation>
    <scope>NUCLEOTIDE SEQUENCE [LARGE SCALE GENOMIC DNA]</scope>
    <source>
        <strain evidence="2">CQ1 / CVCC 102059</strain>
    </source>
</reference>
<name>R0KVZ8_NOSB1</name>